<dbReference type="PROSITE" id="PS51450">
    <property type="entry name" value="LRR"/>
    <property type="match status" value="2"/>
</dbReference>
<dbReference type="Gene3D" id="1.20.58.360">
    <property type="entry name" value="Shigella T3SS effector IpaH defines"/>
    <property type="match status" value="1"/>
</dbReference>
<proteinExistence type="inferred from homology"/>
<keyword evidence="7" id="KW-1133">Transmembrane helix</keyword>
<keyword evidence="7" id="KW-0472">Membrane</keyword>
<dbReference type="InterPro" id="IPR001611">
    <property type="entry name" value="Leu-rich_rpt"/>
</dbReference>
<dbReference type="Gene3D" id="1.20.1270.130">
    <property type="entry name" value="Shigella T3SS effector IpaH domain"/>
    <property type="match status" value="1"/>
</dbReference>
<comment type="catalytic activity">
    <reaction evidence="1">
        <text>S-ubiquitinyl-[E2 ubiquitin-conjugating enzyme]-L-cysteine + [acceptor protein]-L-lysine = [E2 ubiquitin-conjugating enzyme]-L-cysteine + N(6)-ubiquitinyl-[acceptor protein]-L-lysine.</text>
        <dbReference type="EC" id="2.3.2.27"/>
    </reaction>
</comment>
<protein>
    <recommendedName>
        <fullName evidence="2">RING-type E3 ubiquitin transferase</fullName>
        <ecNumber evidence="2">2.3.2.27</ecNumber>
    </recommendedName>
</protein>
<dbReference type="Pfam" id="PF20178">
    <property type="entry name" value="ToxA_N"/>
    <property type="match status" value="1"/>
</dbReference>
<dbReference type="GO" id="GO:0005576">
    <property type="term" value="C:extracellular region"/>
    <property type="evidence" value="ECO:0007669"/>
    <property type="project" value="UniProtKB-UniRule"/>
</dbReference>
<accession>A0A423LLH5</accession>
<dbReference type="InterPro" id="IPR050216">
    <property type="entry name" value="LRR_domain-containing"/>
</dbReference>
<dbReference type="SMART" id="SM00369">
    <property type="entry name" value="LRR_TYP"/>
    <property type="match status" value="8"/>
</dbReference>
<dbReference type="GO" id="GO:0016567">
    <property type="term" value="P:protein ubiquitination"/>
    <property type="evidence" value="ECO:0007669"/>
    <property type="project" value="InterPro"/>
</dbReference>
<keyword evidence="6" id="KW-0808">Transferase</keyword>
<keyword evidence="5" id="KW-0843">Virulence</keyword>
<keyword evidence="6" id="KW-0832">Ubl conjugation</keyword>
<evidence type="ECO:0000256" key="4">
    <source>
        <dbReference type="ARBA" id="ARBA00022737"/>
    </source>
</evidence>
<keyword evidence="6" id="KW-0833">Ubl conjugation pathway</keyword>
<keyword evidence="6" id="KW-1035">Host cytoplasm</keyword>
<dbReference type="InterPro" id="IPR046673">
    <property type="entry name" value="ToxA_N"/>
</dbReference>
<comment type="caution">
    <text evidence="9">The sequence shown here is derived from an EMBL/GenBank/DDBJ whole genome shotgun (WGS) entry which is preliminary data.</text>
</comment>
<keyword evidence="6" id="KW-0964">Secreted</keyword>
<dbReference type="Gene3D" id="3.80.10.10">
    <property type="entry name" value="Ribonuclease Inhibitor"/>
    <property type="match status" value="3"/>
</dbReference>
<dbReference type="SUPFAM" id="SSF52058">
    <property type="entry name" value="L domain-like"/>
    <property type="match status" value="1"/>
</dbReference>
<name>A0A423LLH5_PSEFL</name>
<dbReference type="InterPro" id="IPR032675">
    <property type="entry name" value="LRR_dom_sf"/>
</dbReference>
<dbReference type="Pfam" id="PF14496">
    <property type="entry name" value="NEL"/>
    <property type="match status" value="1"/>
</dbReference>
<dbReference type="SUPFAM" id="SSF52047">
    <property type="entry name" value="RNI-like"/>
    <property type="match status" value="1"/>
</dbReference>
<dbReference type="PANTHER" id="PTHR48051:SF1">
    <property type="entry name" value="RAS SUPPRESSOR PROTEIN 1"/>
    <property type="match status" value="1"/>
</dbReference>
<evidence type="ECO:0000256" key="3">
    <source>
        <dbReference type="ARBA" id="ARBA00022614"/>
    </source>
</evidence>
<keyword evidence="4" id="KW-0677">Repeat</keyword>
<evidence type="ECO:0000256" key="7">
    <source>
        <dbReference type="SAM" id="Phobius"/>
    </source>
</evidence>
<dbReference type="GO" id="GO:0005737">
    <property type="term" value="C:cytoplasm"/>
    <property type="evidence" value="ECO:0007669"/>
    <property type="project" value="TreeGrafter"/>
</dbReference>
<evidence type="ECO:0000256" key="6">
    <source>
        <dbReference type="PROSITE-ProRule" id="PRU01398"/>
    </source>
</evidence>
<feature type="transmembrane region" description="Helical" evidence="7">
    <location>
        <begin position="513"/>
        <end position="534"/>
    </location>
</feature>
<dbReference type="Proteomes" id="UP000285757">
    <property type="component" value="Unassembled WGS sequence"/>
</dbReference>
<dbReference type="EC" id="2.3.2.27" evidence="2"/>
<dbReference type="InterPro" id="IPR029487">
    <property type="entry name" value="NEL_dom"/>
</dbReference>
<organism evidence="9 10">
    <name type="scientific">Pseudomonas fluorescens</name>
    <dbReference type="NCBI Taxonomy" id="294"/>
    <lineage>
        <taxon>Bacteria</taxon>
        <taxon>Pseudomonadati</taxon>
        <taxon>Pseudomonadota</taxon>
        <taxon>Gammaproteobacteria</taxon>
        <taxon>Pseudomonadales</taxon>
        <taxon>Pseudomonadaceae</taxon>
        <taxon>Pseudomonas</taxon>
    </lineage>
</organism>
<evidence type="ECO:0000313" key="9">
    <source>
        <dbReference type="EMBL" id="RON69154.1"/>
    </source>
</evidence>
<evidence type="ECO:0000259" key="8">
    <source>
        <dbReference type="PROSITE" id="PS52053"/>
    </source>
</evidence>
<dbReference type="SMART" id="SM00364">
    <property type="entry name" value="LRR_BAC"/>
    <property type="match status" value="5"/>
</dbReference>
<dbReference type="EMBL" id="MOBU01000006">
    <property type="protein sequence ID" value="RON69154.1"/>
    <property type="molecule type" value="Genomic_DNA"/>
</dbReference>
<dbReference type="RefSeq" id="WP_123531018.1">
    <property type="nucleotide sequence ID" value="NZ_MOBU01000006.1"/>
</dbReference>
<evidence type="ECO:0000313" key="10">
    <source>
        <dbReference type="Proteomes" id="UP000285757"/>
    </source>
</evidence>
<sequence length="2353" mass="262026">MSDTPVALEKGQHHRFLKKKLHARIRHFTGADIHHLSRARTPGGLAEGSLPAWFAALPVDQRQTVRDSQARSRTSNETLAKTLKGFKSVAEFAQPLLEAALEKRFGLKVDTTKTWWYSEILTDALGTDQTLLQLALRNFREGQTFSARELIAEQGEEAPMGRGSEGLYGWYYPKSGPSKCYKIKKLPIPPAEFAALCRELDIGKQYQDHLQAIFDAEDKRTAVKAQTITAWKDSLRVHAHLAHAQARISPSGYLALLDVLNGEKNPQLDGETVAFSQLYVLGSAVSEMFVIGARRRKDKNIDFSWNNPGVNLFDVLTYKDSRIIVCIPGDPVAPVKEYPSLRAFEKDLALRLRGVNYQRWFMRLVPHGDAGKFLGKIQPALQTLKWNADFPYRGQVMAGSREGAYERVYHDEPQLNIIEAFFAGELFNELYDRHEKRLKTSAEQLAVPTAKVDHDAWYERMTHYAEWGLSILNVAAFFVPGLGEVMMAVMAVQLTMDVYHGVQAWSIGDTDLAWHYLGAVAANVAFMAVAGAAASKAPKILATPIVEGLVKVRLPFGDEQLWRPGLTPYKSTTLLPAGLAPDALGQYTLDGKSYLKIDGDVYEKTFDPQANRWRIKHPDDPQAYHPVLEHNGQGAWRHGFERPLEWDRATLLRRLGPATDGFDVATLGRIADLSGVDDAALRAMHTDNLPMPSTLADTLRQFRIDRQLNEMIEQIRLGQAVPGDLYQYAVPEMVNLSRWPQGRVIEVFDPANPSAAVSRYGQASTPARSAIRVSRSQVSAGQLPEQVLEALDEQETVNLLGGEGARVRAQRTAVLREQLADHLAANKRTVFERINAADRAPVTQTPGLTALREAFPKLSTGAAEEILKAASARERLFIEQKDRLPTSLLLKARARMRIARLNQALVGLQLDSAASVDSRRLALHALEKLPGWPDNLRLEIRQQEVAGTLLDSIGSESATQVKYLVTDGYQHNQPGQFQAFDQLGNPLNSVPARGDNFYPSIMSALPDNARLQLGLPHVGQQAQLQRALVSHATTHREQMLEVLIPHAPVRRFKSPLKLADRRTGYPLSGRGAGGRRNHLLLARVRDIYPNFSDEVAEGMVNQLLLEGRSTSQIFHLLNERAREYEALRLQLEHWSQADGAVFVRAPVARIILDTWRLRGLCDVEATVRLDLNAVDRLPELHANFPHVRTLGLSITNVVGQSSEAFVRQFPNVRALEVAIWQGAVGTLLVESLRSLTSIRELQVIGRLDQEFSDTAQALVDAMPQLERLALHGMTGELDVSRLLNLRSLNISGTQQSWPKGVFGLPHLRALDLSYTRITTLPDELFVEPQPLWAGLNINWARLDQEQFVKAYNYLHNDPAHRVDTEQMLDVYCRGTLKEAMDSGNEMATTALRQLKREGLSGQTLLAHANGVRQDGNVLSEQLTVWQQTPKSVNGKPVGLRDREVAAARIRECWRNGLHQRYGAQQSATAFEPRPGPSTARPAPTTLLADTATLELPAATLGDLPQLSTLSTTGFSHVRTVKMSEVLVSPEDFSAFLRHFPEVGTLDLSRNQLLEMPSILPGLDHLKKLSLHHNYLSITSANQTRLNGLHGLEYLDLRYNRIESLNATSLRGLKALRLGHSAIENWPTGVLDLPNLLQLELNNSAITTIPEAALTAREGLWIDLSGCRLNENARQRLLETSRSIAPMGMSRADLRDGITVNGGPAYYPPLVSKNPELLLALPVMQASDLSRMTAQARLQRLDTGLDGAEAIQAVDELTERLGGAVPLFAQLTRWDEQFQALTRSLNEWISAPPFQLRELSFPLWVSAMERRKAADLILACWRQNLRGAVPVEGVDGGFTLDLFDIPLGRLPALSGDFAHVGVLKLNRLFLAENGLDGFLDGFAGVHTLELNGNQLTTLPEPVTALPALRRLSASHNRLSASPALQTHLSALTHLQSLDLSQNWLDELDVTALTGLERLALHGNRLVDWPGGVLTLPALRALDLRDNMIETIPQVLMSDAHRRLRAGTNLANNDNLEGASLIMLRNHMQDGETLLGWPATEIDEVLESLVSESDFDTEESAMSDEMIDVSHVTGTAARERWIDPAADDAEALTRVWNDLEQAPDSAAFFNLLDGLDGTRDFLQGRTELTRRVHRVLTVAEQNPELREVLFNMAKSPQTCKDGRILLFSDIEVKVFELETVQATPESQQDNVLFKLGRNLFRLGKLEKIADRDILQRQSQGGRPDPAEVRLAYRIGLRERLELPGQPTDMIYSGNVTALMLDAAYAEVIAAERSDALIEEMVGRPYWADHLRRKYPQRFRVLKETQAKTQGEFEDRYPDLNDAYLAELGTLEVTFKTEETALLVELSKVERLQFTQ</sequence>
<feature type="domain" description="NEL" evidence="8">
    <location>
        <begin position="2071"/>
        <end position="2353"/>
    </location>
</feature>
<comment type="similarity">
    <text evidence="6">Belongs to the LRR-containing bacterial E3 ligase family.</text>
</comment>
<keyword evidence="3" id="KW-0433">Leucine-rich repeat</keyword>
<evidence type="ECO:0000256" key="1">
    <source>
        <dbReference type="ARBA" id="ARBA00000900"/>
    </source>
</evidence>
<feature type="transmembrane region" description="Helical" evidence="7">
    <location>
        <begin position="467"/>
        <end position="492"/>
    </location>
</feature>
<feature type="active site" description="Glycyl thioester intermediate" evidence="6">
    <location>
        <position position="2157"/>
    </location>
</feature>
<keyword evidence="7" id="KW-0812">Transmembrane</keyword>
<evidence type="ECO:0000256" key="5">
    <source>
        <dbReference type="ARBA" id="ARBA00023026"/>
    </source>
</evidence>
<dbReference type="InterPro" id="IPR003591">
    <property type="entry name" value="Leu-rich_rpt_typical-subtyp"/>
</dbReference>
<evidence type="ECO:0000256" key="2">
    <source>
        <dbReference type="ARBA" id="ARBA00012483"/>
    </source>
</evidence>
<comment type="PTM">
    <text evidence="6">Ubiquitinated in the presence of host E1 ubiquitin-activating enzyme, E2 ubiquitin-conjugating enzyme and ubiquitin.</text>
</comment>
<reference evidence="9 10" key="1">
    <citation type="submission" date="2016-10" db="EMBL/GenBank/DDBJ databases">
        <title>Comparative genome analysis of multiple Pseudomonas spp. focuses on biocontrol and plant growth promoting traits.</title>
        <authorList>
            <person name="Tao X.-Y."/>
            <person name="Taylor C.G."/>
        </authorList>
    </citation>
    <scope>NUCLEOTIDE SEQUENCE [LARGE SCALE GENOMIC DNA]</scope>
    <source>
        <strain evidence="9 10">24D3</strain>
    </source>
</reference>
<gene>
    <name evidence="9" type="ORF">BK671_06855</name>
</gene>
<dbReference type="Pfam" id="PF13855">
    <property type="entry name" value="LRR_8"/>
    <property type="match status" value="1"/>
</dbReference>
<dbReference type="PROSITE" id="PS52053">
    <property type="entry name" value="NEL"/>
    <property type="match status" value="1"/>
</dbReference>
<dbReference type="GO" id="GO:0061630">
    <property type="term" value="F:ubiquitin protein ligase activity"/>
    <property type="evidence" value="ECO:0007669"/>
    <property type="project" value="UniProtKB-EC"/>
</dbReference>
<dbReference type="PANTHER" id="PTHR48051">
    <property type="match status" value="1"/>
</dbReference>